<evidence type="ECO:0000256" key="2">
    <source>
        <dbReference type="ARBA" id="ARBA00023125"/>
    </source>
</evidence>
<dbReference type="InterPro" id="IPR046335">
    <property type="entry name" value="LacI/GalR-like_sensor"/>
</dbReference>
<dbReference type="PROSITE" id="PS50932">
    <property type="entry name" value="HTH_LACI_2"/>
    <property type="match status" value="1"/>
</dbReference>
<dbReference type="InterPro" id="IPR000843">
    <property type="entry name" value="HTH_LacI"/>
</dbReference>
<dbReference type="Pfam" id="PF13377">
    <property type="entry name" value="Peripla_BP_3"/>
    <property type="match status" value="1"/>
</dbReference>
<evidence type="ECO:0000256" key="1">
    <source>
        <dbReference type="ARBA" id="ARBA00023015"/>
    </source>
</evidence>
<evidence type="ECO:0000313" key="5">
    <source>
        <dbReference type="EMBL" id="TQO18832.1"/>
    </source>
</evidence>
<feature type="domain" description="HTH lacI-type" evidence="4">
    <location>
        <begin position="9"/>
        <end position="63"/>
    </location>
</feature>
<comment type="caution">
    <text evidence="5">The sequence shown here is derived from an EMBL/GenBank/DDBJ whole genome shotgun (WGS) entry which is preliminary data.</text>
</comment>
<reference evidence="5 6" key="1">
    <citation type="submission" date="2019-06" db="EMBL/GenBank/DDBJ databases">
        <title>Sequencing the genomes of 1000 actinobacteria strains.</title>
        <authorList>
            <person name="Klenk H.-P."/>
        </authorList>
    </citation>
    <scope>NUCLEOTIDE SEQUENCE [LARGE SCALE GENOMIC DNA]</scope>
    <source>
        <strain evidence="5 6">DSM 21947</strain>
    </source>
</reference>
<dbReference type="Pfam" id="PF00356">
    <property type="entry name" value="LacI"/>
    <property type="match status" value="1"/>
</dbReference>
<evidence type="ECO:0000259" key="4">
    <source>
        <dbReference type="PROSITE" id="PS50932"/>
    </source>
</evidence>
<dbReference type="Gene3D" id="1.10.260.40">
    <property type="entry name" value="lambda repressor-like DNA-binding domains"/>
    <property type="match status" value="1"/>
</dbReference>
<dbReference type="EMBL" id="VFRA01000001">
    <property type="protein sequence ID" value="TQO18832.1"/>
    <property type="molecule type" value="Genomic_DNA"/>
</dbReference>
<dbReference type="SUPFAM" id="SSF53822">
    <property type="entry name" value="Periplasmic binding protein-like I"/>
    <property type="match status" value="1"/>
</dbReference>
<dbReference type="GO" id="GO:0003700">
    <property type="term" value="F:DNA-binding transcription factor activity"/>
    <property type="evidence" value="ECO:0007669"/>
    <property type="project" value="TreeGrafter"/>
</dbReference>
<keyword evidence="2" id="KW-0238">DNA-binding</keyword>
<organism evidence="5 6">
    <name type="scientific">Rhodoglobus vestalii</name>
    <dbReference type="NCBI Taxonomy" id="193384"/>
    <lineage>
        <taxon>Bacteria</taxon>
        <taxon>Bacillati</taxon>
        <taxon>Actinomycetota</taxon>
        <taxon>Actinomycetes</taxon>
        <taxon>Micrococcales</taxon>
        <taxon>Microbacteriaceae</taxon>
        <taxon>Rhodoglobus</taxon>
    </lineage>
</organism>
<dbReference type="GO" id="GO:0000976">
    <property type="term" value="F:transcription cis-regulatory region binding"/>
    <property type="evidence" value="ECO:0007669"/>
    <property type="project" value="TreeGrafter"/>
</dbReference>
<dbReference type="SUPFAM" id="SSF47413">
    <property type="entry name" value="lambda repressor-like DNA-binding domains"/>
    <property type="match status" value="1"/>
</dbReference>
<keyword evidence="1" id="KW-0805">Transcription regulation</keyword>
<dbReference type="OrthoDB" id="252678at2"/>
<dbReference type="InterPro" id="IPR028082">
    <property type="entry name" value="Peripla_BP_I"/>
</dbReference>
<dbReference type="PANTHER" id="PTHR30146:SF153">
    <property type="entry name" value="LACTOSE OPERON REPRESSOR"/>
    <property type="match status" value="1"/>
</dbReference>
<gene>
    <name evidence="5" type="ORF">FB472_0356</name>
</gene>
<dbReference type="SMART" id="SM00354">
    <property type="entry name" value="HTH_LACI"/>
    <property type="match status" value="1"/>
</dbReference>
<sequence>MPRQSRHRVTIHEVAKHAGVSITTVSHSLNGKGVVADATRQRVIAAAKEIGYSANAIARGLRGNPLGVIGLVIRPLEDLDSYQPEGVDYFMRFAGAAAVEALDHGFGLMLVRDPTAGALPGIALAVDGFIISDPVANDPLIALLNRNDIPIVTVGRDTERPEFRDWVETGTSTDGRAVVNALVDRGAKRIALVTGTDSNAWNADSDLAYRRWTAELGYDELVYHQDERSGEAGGRAVAEIMLAAALAGEQDLPDAIYCLTGRHAAGLQERLQEAGYRIPADIMIVAGSDSEQTRNSTPPITSVDLVPEATAKAAVDFLLRRLEGDTESRSPFVQNVLRFRESTNRPLL</sequence>
<proteinExistence type="predicted"/>
<evidence type="ECO:0000313" key="6">
    <source>
        <dbReference type="Proteomes" id="UP000316560"/>
    </source>
</evidence>
<dbReference type="RefSeq" id="WP_141989388.1">
    <property type="nucleotide sequence ID" value="NZ_VFRA01000001.1"/>
</dbReference>
<dbReference type="CDD" id="cd01392">
    <property type="entry name" value="HTH_LacI"/>
    <property type="match status" value="1"/>
</dbReference>
<protein>
    <submittedName>
        <fullName evidence="5">LacI family transcriptional regulator</fullName>
    </submittedName>
</protein>
<dbReference type="InterPro" id="IPR010982">
    <property type="entry name" value="Lambda_DNA-bd_dom_sf"/>
</dbReference>
<dbReference type="PANTHER" id="PTHR30146">
    <property type="entry name" value="LACI-RELATED TRANSCRIPTIONAL REPRESSOR"/>
    <property type="match status" value="1"/>
</dbReference>
<dbReference type="AlphaFoldDB" id="A0A8H2PTS2"/>
<dbReference type="Gene3D" id="3.40.50.2300">
    <property type="match status" value="2"/>
</dbReference>
<name>A0A8H2PTS2_9MICO</name>
<dbReference type="Proteomes" id="UP000316560">
    <property type="component" value="Unassembled WGS sequence"/>
</dbReference>
<keyword evidence="3" id="KW-0804">Transcription</keyword>
<accession>A0A8H2PTS2</accession>
<keyword evidence="6" id="KW-1185">Reference proteome</keyword>
<evidence type="ECO:0000256" key="3">
    <source>
        <dbReference type="ARBA" id="ARBA00023163"/>
    </source>
</evidence>